<evidence type="ECO:0000313" key="1">
    <source>
        <dbReference type="EMBL" id="MDU0114335.1"/>
    </source>
</evidence>
<organism evidence="1 2">
    <name type="scientific">Psychrosphaera aquimarina</name>
    <dbReference type="NCBI Taxonomy" id="2044854"/>
    <lineage>
        <taxon>Bacteria</taxon>
        <taxon>Pseudomonadati</taxon>
        <taxon>Pseudomonadota</taxon>
        <taxon>Gammaproteobacteria</taxon>
        <taxon>Alteromonadales</taxon>
        <taxon>Pseudoalteromonadaceae</taxon>
        <taxon>Psychrosphaera</taxon>
    </lineage>
</organism>
<name>A0ABU3R4G3_9GAMM</name>
<sequence length="76" mass="8905">MKTTLNKDVIVISPSQKATVEKCDQSLYQRLDRNYNQFVDHKLVSCHEFEQDWTNWEIHPNGDEVIVLLGGKQPLY</sequence>
<dbReference type="RefSeq" id="WP_315947959.1">
    <property type="nucleotide sequence ID" value="NZ_JAWCUA010000010.1"/>
</dbReference>
<comment type="caution">
    <text evidence="1">The sequence shown here is derived from an EMBL/GenBank/DDBJ whole genome shotgun (WGS) entry which is preliminary data.</text>
</comment>
<reference evidence="1 2" key="1">
    <citation type="submission" date="2023-10" db="EMBL/GenBank/DDBJ databases">
        <title>Psychrosphaera aquimaarina strain SW33 isolated from seawater.</title>
        <authorList>
            <person name="Bayburt H."/>
            <person name="Kim J.M."/>
            <person name="Choi B.J."/>
            <person name="Jeon C.O."/>
        </authorList>
    </citation>
    <scope>NUCLEOTIDE SEQUENCE [LARGE SCALE GENOMIC DNA]</scope>
    <source>
        <strain evidence="1 2">KCTC 52743</strain>
    </source>
</reference>
<keyword evidence="2" id="KW-1185">Reference proteome</keyword>
<protein>
    <recommendedName>
        <fullName evidence="3">Cupin</fullName>
    </recommendedName>
</protein>
<dbReference type="EMBL" id="JAWCUA010000010">
    <property type="protein sequence ID" value="MDU0114335.1"/>
    <property type="molecule type" value="Genomic_DNA"/>
</dbReference>
<evidence type="ECO:0000313" key="2">
    <source>
        <dbReference type="Proteomes" id="UP001257914"/>
    </source>
</evidence>
<dbReference type="Proteomes" id="UP001257914">
    <property type="component" value="Unassembled WGS sequence"/>
</dbReference>
<proteinExistence type="predicted"/>
<accession>A0ABU3R4G3</accession>
<evidence type="ECO:0008006" key="3">
    <source>
        <dbReference type="Google" id="ProtNLM"/>
    </source>
</evidence>
<gene>
    <name evidence="1" type="ORF">RT723_15315</name>
</gene>